<dbReference type="Pfam" id="PF21570">
    <property type="entry name" value="ArgZ-like_C_2nd"/>
    <property type="match status" value="1"/>
</dbReference>
<evidence type="ECO:0000259" key="1">
    <source>
        <dbReference type="Pfam" id="PF21570"/>
    </source>
</evidence>
<dbReference type="Proteomes" id="UP000177481">
    <property type="component" value="Unassembled WGS sequence"/>
</dbReference>
<gene>
    <name evidence="2" type="ORF">A3A71_01110</name>
</gene>
<dbReference type="Gene3D" id="2.40.420.10">
    <property type="entry name" value="conserved putative lor/sdh protein from methanococcus maripaludis s2 domain"/>
    <property type="match status" value="1"/>
</dbReference>
<proteinExistence type="predicted"/>
<dbReference type="Gene3D" id="3.40.50.10690">
    <property type="entry name" value="putative lor/sdh protein like domains"/>
    <property type="match status" value="1"/>
</dbReference>
<dbReference type="InterPro" id="IPR048963">
    <property type="entry name" value="ArgZ/ArgE-like_C_2nd"/>
</dbReference>
<feature type="domain" description="Arginine dihydrolase ArgZ/ArgE-like C-terminal second subdomain" evidence="1">
    <location>
        <begin position="139"/>
        <end position="352"/>
    </location>
</feature>
<evidence type="ECO:0000313" key="3">
    <source>
        <dbReference type="Proteomes" id="UP000177481"/>
    </source>
</evidence>
<dbReference type="EMBL" id="MEZX01000002">
    <property type="protein sequence ID" value="OGD64637.1"/>
    <property type="molecule type" value="Genomic_DNA"/>
</dbReference>
<protein>
    <recommendedName>
        <fullName evidence="1">Arginine dihydrolase ArgZ/ArgE-like C-terminal second subdomain domain-containing protein</fullName>
    </recommendedName>
</protein>
<accession>A0A1F5EB48</accession>
<organism evidence="2 3">
    <name type="scientific">Candidatus Berkelbacteria bacterium RIFCSPLOWO2_01_FULL_50_28</name>
    <dbReference type="NCBI Taxonomy" id="1797471"/>
    <lineage>
        <taxon>Bacteria</taxon>
        <taxon>Candidatus Berkelbacteria</taxon>
    </lineage>
</organism>
<sequence length="358" mass="38411">MVHIKSVPIPSFVGSPWSQFPPATFEAAPAPGVLPEGFFSTVNAPTFFKLGNYHWVLPEAPRMDAVAILDRGQVVIKERRFVRGGELVAMHQVEDGSQGIKVFGNELFDAERSASETAAMPFMTAGVSRERPVDYSILAELLMENKLYGGKAMWVVGPAVVHAGAHRDFCTIIDRGLVDILSIGNATAVHDIESALYGTALGAGEAEGDHSSHMRAINEVHKAGSVSALVDSGRLTGGIMHACITRTIPTIIAGSIRDDGPLPETITSVLESQEAIRTAAQRTTLVVILATVLHGIATGNIFPTYYVRDDRIFSLPFITVDMDEFAVTKLKDRGTGQAIGVVGNARDFLAILAGKFEK</sequence>
<dbReference type="AlphaFoldDB" id="A0A1F5EB48"/>
<comment type="caution">
    <text evidence="2">The sequence shown here is derived from an EMBL/GenBank/DDBJ whole genome shotgun (WGS) entry which is preliminary data.</text>
</comment>
<name>A0A1F5EB48_9BACT</name>
<reference evidence="2 3" key="1">
    <citation type="journal article" date="2016" name="Nat. Commun.">
        <title>Thousands of microbial genomes shed light on interconnected biogeochemical processes in an aquifer system.</title>
        <authorList>
            <person name="Anantharaman K."/>
            <person name="Brown C.T."/>
            <person name="Hug L.A."/>
            <person name="Sharon I."/>
            <person name="Castelle C.J."/>
            <person name="Probst A.J."/>
            <person name="Thomas B.C."/>
            <person name="Singh A."/>
            <person name="Wilkins M.J."/>
            <person name="Karaoz U."/>
            <person name="Brodie E.L."/>
            <person name="Williams K.H."/>
            <person name="Hubbard S.S."/>
            <person name="Banfield J.F."/>
        </authorList>
    </citation>
    <scope>NUCLEOTIDE SEQUENCE [LARGE SCALE GENOMIC DNA]</scope>
</reference>
<evidence type="ECO:0000313" key="2">
    <source>
        <dbReference type="EMBL" id="OGD64637.1"/>
    </source>
</evidence>